<reference evidence="1 2" key="1">
    <citation type="journal article" date="2019" name="Sci. Rep.">
        <title>Orb-weaving spider Araneus ventricosus genome elucidates the spidroin gene catalogue.</title>
        <authorList>
            <person name="Kono N."/>
            <person name="Nakamura H."/>
            <person name="Ohtoshi R."/>
            <person name="Moran D.A.P."/>
            <person name="Shinohara A."/>
            <person name="Yoshida Y."/>
            <person name="Fujiwara M."/>
            <person name="Mori M."/>
            <person name="Tomita M."/>
            <person name="Arakawa K."/>
        </authorList>
    </citation>
    <scope>NUCLEOTIDE SEQUENCE [LARGE SCALE GENOMIC DNA]</scope>
</reference>
<dbReference type="AlphaFoldDB" id="A0A4Y2PQA6"/>
<keyword evidence="2" id="KW-1185">Reference proteome</keyword>
<organism evidence="1 2">
    <name type="scientific">Araneus ventricosus</name>
    <name type="common">Orbweaver spider</name>
    <name type="synonym">Epeira ventricosa</name>
    <dbReference type="NCBI Taxonomy" id="182803"/>
    <lineage>
        <taxon>Eukaryota</taxon>
        <taxon>Metazoa</taxon>
        <taxon>Ecdysozoa</taxon>
        <taxon>Arthropoda</taxon>
        <taxon>Chelicerata</taxon>
        <taxon>Arachnida</taxon>
        <taxon>Araneae</taxon>
        <taxon>Araneomorphae</taxon>
        <taxon>Entelegynae</taxon>
        <taxon>Araneoidea</taxon>
        <taxon>Araneidae</taxon>
        <taxon>Araneus</taxon>
    </lineage>
</organism>
<proteinExistence type="predicted"/>
<gene>
    <name evidence="1" type="ORF">AVEN_262140_1</name>
</gene>
<dbReference type="Proteomes" id="UP000499080">
    <property type="component" value="Unassembled WGS sequence"/>
</dbReference>
<evidence type="ECO:0000313" key="2">
    <source>
        <dbReference type="Proteomes" id="UP000499080"/>
    </source>
</evidence>
<dbReference type="EMBL" id="BGPR01011637">
    <property type="protein sequence ID" value="GBN52266.1"/>
    <property type="molecule type" value="Genomic_DNA"/>
</dbReference>
<protein>
    <submittedName>
        <fullName evidence="1">Uncharacterized protein</fullName>
    </submittedName>
</protein>
<comment type="caution">
    <text evidence="1">The sequence shown here is derived from an EMBL/GenBank/DDBJ whole genome shotgun (WGS) entry which is preliminary data.</text>
</comment>
<name>A0A4Y2PQA6_ARAVE</name>
<evidence type="ECO:0000313" key="1">
    <source>
        <dbReference type="EMBL" id="GBN52266.1"/>
    </source>
</evidence>
<accession>A0A4Y2PQA6</accession>
<sequence>MEVTEGGMLRLVYGSNGQLKACELAPYEEASVIISTGHVVPHPQSRQSAVILDDCGLFVVSNLSQEVLCDPTPVLSCRFLNLCGNKAVTSPLFAC</sequence>